<sequence length="74" mass="8592">MTAAFVLSNYGIVQEAADAANRLRNSAPFYYKLLHQQRLEMMYFLIEPAFKRIRHPWKGDVDGAIYELRSLLGD</sequence>
<dbReference type="RefSeq" id="WP_208717771.1">
    <property type="nucleotide sequence ID" value="NZ_CP024769.1"/>
</dbReference>
<gene>
    <name evidence="1" type="ORF">CUN67_23145</name>
</gene>
<dbReference type="Proteomes" id="UP000502005">
    <property type="component" value="Plasmid pNE1A"/>
</dbReference>
<dbReference type="EMBL" id="CP024769">
    <property type="protein sequence ID" value="QGY31880.1"/>
    <property type="molecule type" value="Genomic_DNA"/>
</dbReference>
<proteinExistence type="predicted"/>
<evidence type="ECO:0000313" key="1">
    <source>
        <dbReference type="EMBL" id="QGY31880.1"/>
    </source>
</evidence>
<reference evidence="1 2" key="1">
    <citation type="submission" date="2017-11" db="EMBL/GenBank/DDBJ databases">
        <title>Genome sequence of Pantoea cypripedii NE1.</title>
        <authorList>
            <person name="Nascimento F.X."/>
        </authorList>
    </citation>
    <scope>NUCLEOTIDE SEQUENCE [LARGE SCALE GENOMIC DNA]</scope>
    <source>
        <strain evidence="1 2">NE1</strain>
        <plasmid evidence="2">pne1a</plasmid>
    </source>
</reference>
<protein>
    <submittedName>
        <fullName evidence="1">Uncharacterized protein</fullName>
    </submittedName>
</protein>
<dbReference type="AlphaFoldDB" id="A0A6B9G962"/>
<geneLocation type="plasmid" evidence="2">
    <name>pne1a</name>
</geneLocation>
<organism evidence="1 2">
    <name type="scientific">Pantoea cypripedii</name>
    <name type="common">Pectobacterium cypripedii</name>
    <name type="synonym">Erwinia cypripedii</name>
    <dbReference type="NCBI Taxonomy" id="55209"/>
    <lineage>
        <taxon>Bacteria</taxon>
        <taxon>Pseudomonadati</taxon>
        <taxon>Pseudomonadota</taxon>
        <taxon>Gammaproteobacteria</taxon>
        <taxon>Enterobacterales</taxon>
        <taxon>Erwiniaceae</taxon>
        <taxon>Pantoea</taxon>
    </lineage>
</organism>
<name>A0A6B9G962_PANCY</name>
<evidence type="ECO:0000313" key="2">
    <source>
        <dbReference type="Proteomes" id="UP000502005"/>
    </source>
</evidence>
<keyword evidence="1" id="KW-0614">Plasmid</keyword>
<accession>A0A6B9G962</accession>